<dbReference type="PANTHER" id="PTHR42794:SF1">
    <property type="entry name" value="HEMIN IMPORT ATP-BINDING PROTEIN HMUV"/>
    <property type="match status" value="1"/>
</dbReference>
<dbReference type="SMART" id="SM00382">
    <property type="entry name" value="AAA"/>
    <property type="match status" value="1"/>
</dbReference>
<dbReference type="InterPro" id="IPR003439">
    <property type="entry name" value="ABC_transporter-like_ATP-bd"/>
</dbReference>
<keyword evidence="1" id="KW-0813">Transport</keyword>
<name>J0NXV0_9BACT</name>
<gene>
    <name evidence="7" type="ORF">SapgrDRAFT_0606</name>
</gene>
<dbReference type="InterPro" id="IPR003593">
    <property type="entry name" value="AAA+_ATPase"/>
</dbReference>
<evidence type="ECO:0000313" key="8">
    <source>
        <dbReference type="Proteomes" id="UP000005113"/>
    </source>
</evidence>
<reference evidence="8" key="1">
    <citation type="journal article" date="2012" name="Stand. Genomic Sci.">
        <title>Permanent draft genome sequence of the gliding predator Saprospira grandis strain Sa g1 (= HR1).</title>
        <authorList>
            <person name="Mavromatis K."/>
            <person name="Chertkov O."/>
            <person name="Lapidus A."/>
            <person name="Nolan M."/>
            <person name="Lucas S."/>
            <person name="Tice H."/>
            <person name="Del Rio T.G."/>
            <person name="Cheng J.F."/>
            <person name="Han C."/>
            <person name="Tapia R."/>
            <person name="Bruce D."/>
            <person name="Goodwin L.A."/>
            <person name="Pitluck S."/>
            <person name="Huntemann M."/>
            <person name="Liolios K."/>
            <person name="Pagani I."/>
            <person name="Ivanova N."/>
            <person name="Mikhailova N."/>
            <person name="Pati A."/>
            <person name="Chen A."/>
            <person name="Palaniappan K."/>
            <person name="Land M."/>
            <person name="Brambilla E.M."/>
            <person name="Rohde M."/>
            <person name="Spring S."/>
            <person name="Goker M."/>
            <person name="Detter J.C."/>
            <person name="Bristow J."/>
            <person name="Eisen J.A."/>
            <person name="Markowitz V."/>
            <person name="Hugenholtz P."/>
            <person name="Kyrpides N.C."/>
            <person name="Klenk H.P."/>
            <person name="Woyke T."/>
        </authorList>
    </citation>
    <scope>NUCLEOTIDE SEQUENCE [LARGE SCALE GENOMIC DNA]</scope>
    <source>
        <strain evidence="8">DSM 2844</strain>
    </source>
</reference>
<dbReference type="Pfam" id="PF00005">
    <property type="entry name" value="ABC_tran"/>
    <property type="match status" value="1"/>
</dbReference>
<evidence type="ECO:0000256" key="3">
    <source>
        <dbReference type="ARBA" id="ARBA00022840"/>
    </source>
</evidence>
<dbReference type="AlphaFoldDB" id="J0NXV0"/>
<organism evidence="7 8">
    <name type="scientific">Saprospira grandis DSM 2844</name>
    <dbReference type="NCBI Taxonomy" id="694433"/>
    <lineage>
        <taxon>Bacteria</taxon>
        <taxon>Pseudomonadati</taxon>
        <taxon>Bacteroidota</taxon>
        <taxon>Saprospiria</taxon>
        <taxon>Saprospirales</taxon>
        <taxon>Saprospiraceae</taxon>
        <taxon>Saprospira</taxon>
    </lineage>
</organism>
<dbReference type="PROSITE" id="PS50893">
    <property type="entry name" value="ABC_TRANSPORTER_2"/>
    <property type="match status" value="1"/>
</dbReference>
<dbReference type="GO" id="GO:0016887">
    <property type="term" value="F:ATP hydrolysis activity"/>
    <property type="evidence" value="ECO:0007669"/>
    <property type="project" value="InterPro"/>
</dbReference>
<dbReference type="InterPro" id="IPR027417">
    <property type="entry name" value="P-loop_NTPase"/>
</dbReference>
<evidence type="ECO:0000259" key="6">
    <source>
        <dbReference type="PROSITE" id="PS50893"/>
    </source>
</evidence>
<dbReference type="GO" id="GO:0005524">
    <property type="term" value="F:ATP binding"/>
    <property type="evidence" value="ECO:0007669"/>
    <property type="project" value="UniProtKB-KW"/>
</dbReference>
<dbReference type="SUPFAM" id="SSF52540">
    <property type="entry name" value="P-loop containing nucleoside triphosphate hydrolases"/>
    <property type="match status" value="1"/>
</dbReference>
<evidence type="ECO:0000256" key="1">
    <source>
        <dbReference type="ARBA" id="ARBA00022448"/>
    </source>
</evidence>
<proteinExistence type="predicted"/>
<dbReference type="PROSITE" id="PS00211">
    <property type="entry name" value="ABC_TRANSPORTER_1"/>
    <property type="match status" value="1"/>
</dbReference>
<keyword evidence="2" id="KW-0547">Nucleotide-binding</keyword>
<evidence type="ECO:0000256" key="5">
    <source>
        <dbReference type="ARBA" id="ARBA00037066"/>
    </source>
</evidence>
<keyword evidence="4" id="KW-1278">Translocase</keyword>
<dbReference type="HOGENOM" id="CLU_000604_1_11_10"/>
<keyword evidence="3" id="KW-0067">ATP-binding</keyword>
<dbReference type="Gene3D" id="3.40.50.300">
    <property type="entry name" value="P-loop containing nucleotide triphosphate hydrolases"/>
    <property type="match status" value="1"/>
</dbReference>
<evidence type="ECO:0000256" key="4">
    <source>
        <dbReference type="ARBA" id="ARBA00022967"/>
    </source>
</evidence>
<dbReference type="InterPro" id="IPR017871">
    <property type="entry name" value="ABC_transporter-like_CS"/>
</dbReference>
<dbReference type="Proteomes" id="UP000005113">
    <property type="component" value="Unassembled WGS sequence"/>
</dbReference>
<accession>J0NXV0</accession>
<sequence>MFWGLLPAAGATFRGSLLARPCASKLAGSGLRPPLHIARPAAPLGPVGRKINEVIMLLDVDAALFWGQKPLLEELRFSLSAGEFLVVLGPNGVGKSSLLQWLAGQKTPALKVKGKAQLKGKDLAQYSLSEMAQFRAVMSQRLHLPFPLKVQEFMSLGHAQQKTALSDERALDLLAQLGLKGYEDRLWQQLSGGERQRLQLARLLWQLQEAIEQKEALLLLDEPLAALDIAHQQQLMQLVAQLCKEQQLGALAILHDINIAAQYADRLLLLAPGQQWALGPPEEVLTQEALKAMYQVETFIEKHPIHHCPQVIFSGWLKGQTI</sequence>
<feature type="domain" description="ABC transporter" evidence="6">
    <location>
        <begin position="55"/>
        <end position="297"/>
    </location>
</feature>
<evidence type="ECO:0000313" key="7">
    <source>
        <dbReference type="EMBL" id="EJF52349.1"/>
    </source>
</evidence>
<dbReference type="EMBL" id="JH719942">
    <property type="protein sequence ID" value="EJF52349.1"/>
    <property type="molecule type" value="Genomic_DNA"/>
</dbReference>
<dbReference type="PANTHER" id="PTHR42794">
    <property type="entry name" value="HEMIN IMPORT ATP-BINDING PROTEIN HMUV"/>
    <property type="match status" value="1"/>
</dbReference>
<dbReference type="CDD" id="cd03214">
    <property type="entry name" value="ABC_Iron-Siderophores_B12_Hemin"/>
    <property type="match status" value="1"/>
</dbReference>
<evidence type="ECO:0000256" key="2">
    <source>
        <dbReference type="ARBA" id="ARBA00022741"/>
    </source>
</evidence>
<protein>
    <submittedName>
        <fullName evidence="7">ABC-type cobalamin/Fe3+-siderophore transport system, ATPase component</fullName>
    </submittedName>
</protein>
<comment type="function">
    <text evidence="5">Part of the ABC transporter complex HmuTUV involved in hemin import. Responsible for energy coupling to the transport system.</text>
</comment>